<dbReference type="EMBL" id="RBIG01000002">
    <property type="protein sequence ID" value="RKQ70356.1"/>
    <property type="molecule type" value="Genomic_DNA"/>
</dbReference>
<accession>A0A420WHA6</accession>
<evidence type="ECO:0000313" key="2">
    <source>
        <dbReference type="EMBL" id="RKQ70356.1"/>
    </source>
</evidence>
<dbReference type="RefSeq" id="WP_121220095.1">
    <property type="nucleotide sequence ID" value="NZ_RBIG01000002.1"/>
</dbReference>
<organism evidence="2 3">
    <name type="scientific">Oceanibaculum indicum</name>
    <dbReference type="NCBI Taxonomy" id="526216"/>
    <lineage>
        <taxon>Bacteria</taxon>
        <taxon>Pseudomonadati</taxon>
        <taxon>Pseudomonadota</taxon>
        <taxon>Alphaproteobacteria</taxon>
        <taxon>Rhodospirillales</taxon>
        <taxon>Oceanibaculaceae</taxon>
        <taxon>Oceanibaculum</taxon>
    </lineage>
</organism>
<dbReference type="Proteomes" id="UP000277424">
    <property type="component" value="Unassembled WGS sequence"/>
</dbReference>
<name>A0A420WHA6_9PROT</name>
<reference evidence="2 3" key="1">
    <citation type="submission" date="2018-10" db="EMBL/GenBank/DDBJ databases">
        <title>Comparative analysis of microorganisms from saline springs in Andes Mountain Range, Colombia.</title>
        <authorList>
            <person name="Rubin E."/>
        </authorList>
    </citation>
    <scope>NUCLEOTIDE SEQUENCE [LARGE SCALE GENOMIC DNA]</scope>
    <source>
        <strain evidence="2 3">USBA 36</strain>
    </source>
</reference>
<comment type="caution">
    <text evidence="2">The sequence shown here is derived from an EMBL/GenBank/DDBJ whole genome shotgun (WGS) entry which is preliminary data.</text>
</comment>
<dbReference type="SUPFAM" id="SSF46955">
    <property type="entry name" value="Putative DNA-binding domain"/>
    <property type="match status" value="1"/>
</dbReference>
<proteinExistence type="predicted"/>
<dbReference type="AlphaFoldDB" id="A0A420WHA6"/>
<protein>
    <submittedName>
        <fullName evidence="2">Helix-turn-helix protein</fullName>
    </submittedName>
</protein>
<dbReference type="InterPro" id="IPR009061">
    <property type="entry name" value="DNA-bd_dom_put_sf"/>
</dbReference>
<dbReference type="OrthoDB" id="9806994at2"/>
<dbReference type="Gene3D" id="1.10.10.10">
    <property type="entry name" value="Winged helix-like DNA-binding domain superfamily/Winged helix DNA-binding domain"/>
    <property type="match status" value="1"/>
</dbReference>
<dbReference type="Pfam" id="PF12728">
    <property type="entry name" value="HTH_17"/>
    <property type="match status" value="1"/>
</dbReference>
<dbReference type="InterPro" id="IPR036388">
    <property type="entry name" value="WH-like_DNA-bd_sf"/>
</dbReference>
<evidence type="ECO:0000313" key="3">
    <source>
        <dbReference type="Proteomes" id="UP000277424"/>
    </source>
</evidence>
<evidence type="ECO:0000259" key="1">
    <source>
        <dbReference type="Pfam" id="PF12728"/>
    </source>
</evidence>
<gene>
    <name evidence="2" type="ORF">BCL74_2301</name>
</gene>
<sequence>MILNIPTYLKTDQVAAILGVSVRTLENWRSTGGGPRFMRVGKRAVRYRPEDVQAFAEGMTFANTGEAQAAAA</sequence>
<dbReference type="InterPro" id="IPR041657">
    <property type="entry name" value="HTH_17"/>
</dbReference>
<feature type="domain" description="Helix-turn-helix" evidence="1">
    <location>
        <begin position="8"/>
        <end position="58"/>
    </location>
</feature>